<evidence type="ECO:0000256" key="1">
    <source>
        <dbReference type="SAM" id="Coils"/>
    </source>
</evidence>
<gene>
    <name evidence="5" type="primary">recJ</name>
    <name evidence="5" type="ORF">SSLFYP27_00598</name>
</gene>
<reference evidence="5" key="1">
    <citation type="submission" date="2019-11" db="EMBL/GenBank/DDBJ databases">
        <authorList>
            <person name="Feng L."/>
        </authorList>
    </citation>
    <scope>NUCLEOTIDE SEQUENCE</scope>
    <source>
        <strain evidence="5">SsimulansLFYP27</strain>
    </source>
</reference>
<accession>A0A6N2ZCN5</accession>
<evidence type="ECO:0000259" key="2">
    <source>
        <dbReference type="Pfam" id="PF01368"/>
    </source>
</evidence>
<keyword evidence="5" id="KW-0540">Nuclease</keyword>
<keyword evidence="5" id="KW-0269">Exonuclease</keyword>
<dbReference type="AlphaFoldDB" id="A0A6N2ZCN5"/>
<feature type="coiled-coil region" evidence="1">
    <location>
        <begin position="315"/>
        <end position="349"/>
    </location>
</feature>
<evidence type="ECO:0000313" key="5">
    <source>
        <dbReference type="EMBL" id="VYT77084.1"/>
    </source>
</evidence>
<dbReference type="Gene3D" id="3.90.1640.30">
    <property type="match status" value="1"/>
</dbReference>
<dbReference type="GO" id="GO:0006281">
    <property type="term" value="P:DNA repair"/>
    <property type="evidence" value="ECO:0007669"/>
    <property type="project" value="InterPro"/>
</dbReference>
<organism evidence="5">
    <name type="scientific">Staphylococcus simulans</name>
    <dbReference type="NCBI Taxonomy" id="1286"/>
    <lineage>
        <taxon>Bacteria</taxon>
        <taxon>Bacillati</taxon>
        <taxon>Bacillota</taxon>
        <taxon>Bacilli</taxon>
        <taxon>Bacillales</taxon>
        <taxon>Staphylococcaceae</taxon>
        <taxon>Staphylococcus</taxon>
    </lineage>
</organism>
<feature type="domain" description="DHHA1" evidence="3">
    <location>
        <begin position="353"/>
        <end position="448"/>
    </location>
</feature>
<proteinExistence type="predicted"/>
<feature type="domain" description="DDH" evidence="2">
    <location>
        <begin position="91"/>
        <end position="235"/>
    </location>
</feature>
<feature type="domain" description="Single-stranded-DNA-specific exonuclease RecJ C-terminal" evidence="4">
    <location>
        <begin position="563"/>
        <end position="761"/>
    </location>
</feature>
<dbReference type="Pfam" id="PF02272">
    <property type="entry name" value="DHHA1"/>
    <property type="match status" value="1"/>
</dbReference>
<dbReference type="NCBIfam" id="TIGR00644">
    <property type="entry name" value="recJ"/>
    <property type="match status" value="1"/>
</dbReference>
<dbReference type="SUPFAM" id="SSF64182">
    <property type="entry name" value="DHH phosphoesterases"/>
    <property type="match status" value="1"/>
</dbReference>
<keyword evidence="1" id="KW-0175">Coiled coil</keyword>
<sequence length="767" mass="86255">MTCGKEGSRYMIKAKYKWDLQSNISEITSDDAKALKLTPIVQKILQSKGVIASSEIKQLLEPSQIQHDPYALSDMKKAIERINQALDKKERILVYGDYDADGVTSTSILVSALRELGAEVGWYIPNRFTEGYGPNEAAFRNAADEGIDLIITVDNGIQGHHEMLVAKELDIDVIITDHHEIGETLPEAYAIVHPMHPDFDYPFKYLSGAGVALKIAQALLDHPAPEFTALAAIGTVADLVSLTDENRAIVQQGIKVMNNHPSVAIKALLSQAGYNDAINEETIGFIIGPRLNAVGRLDDASLAAELLMCESAEEAEFLAEQVEHFNQERKDIVQEIADEALEMAQAEVEAGNRFLILAQENWHEGVLGIVASRIVETYGLPTIILNIDTAQDFAKGSARSIEQVSMYEMLDKERPLISKFGGHHMAAGMTLPIENIEKLKTALNAHMAELAKHEDLTPRKKVDLVLSESDITVKNISDIEKLRPFGTDFTSPVFELDGIQVKQSKGIGQEGKHLKMTLGDSKLQALYWQNGAYAHQLEPNEPLNLIGTLQINEWNGNQSPQFMVQDMASEQLQILDFRGKARQHEMHDNASTAEIINAQAEKAHEHQYFYGDIIEQVYDRYIFKELPLDLETMAQTLKSIQASQIILELNHQHSIYFDGMPQMNHFKACYKALFMKDEINLEQDGMQLCNYLKIKPPLLIFMLKVFNELDFIENNHGIIKVNKNVDKKDITSSKLYQARLKRIDVEKFLLYDDFSKVKLWIKEQLAK</sequence>
<dbReference type="InterPro" id="IPR038763">
    <property type="entry name" value="DHH_sf"/>
</dbReference>
<dbReference type="InterPro" id="IPR003156">
    <property type="entry name" value="DHHA1_dom"/>
</dbReference>
<dbReference type="Pfam" id="PF10141">
    <property type="entry name" value="ssDNA-exonuc_C"/>
    <property type="match status" value="1"/>
</dbReference>
<keyword evidence="5" id="KW-0378">Hydrolase</keyword>
<dbReference type="Pfam" id="PF01368">
    <property type="entry name" value="DHH"/>
    <property type="match status" value="1"/>
</dbReference>
<dbReference type="InterPro" id="IPR051673">
    <property type="entry name" value="SSDNA_exonuclease_RecJ"/>
</dbReference>
<dbReference type="GO" id="GO:0008409">
    <property type="term" value="F:5'-3' exonuclease activity"/>
    <property type="evidence" value="ECO:0007669"/>
    <property type="project" value="InterPro"/>
</dbReference>
<dbReference type="InterPro" id="IPR004610">
    <property type="entry name" value="RecJ"/>
</dbReference>
<protein>
    <submittedName>
        <fullName evidence="5">Single-stranded-DNA-specific exonuclease RecJ</fullName>
        <ecNumber evidence="5">3.1.-.-</ecNumber>
    </submittedName>
</protein>
<dbReference type="EMBL" id="CACRUO010000018">
    <property type="protein sequence ID" value="VYT77084.1"/>
    <property type="molecule type" value="Genomic_DNA"/>
</dbReference>
<dbReference type="InterPro" id="IPR018779">
    <property type="entry name" value="RecJ_C"/>
</dbReference>
<dbReference type="PANTHER" id="PTHR30255">
    <property type="entry name" value="SINGLE-STRANDED-DNA-SPECIFIC EXONUCLEASE RECJ"/>
    <property type="match status" value="1"/>
</dbReference>
<dbReference type="GO" id="GO:0006310">
    <property type="term" value="P:DNA recombination"/>
    <property type="evidence" value="ECO:0007669"/>
    <property type="project" value="InterPro"/>
</dbReference>
<name>A0A6N2ZCN5_STASI</name>
<dbReference type="EC" id="3.1.-.-" evidence="5"/>
<dbReference type="Gene3D" id="3.10.310.30">
    <property type="match status" value="1"/>
</dbReference>
<dbReference type="PANTHER" id="PTHR30255:SF2">
    <property type="entry name" value="SINGLE-STRANDED-DNA-SPECIFIC EXONUCLEASE RECJ"/>
    <property type="match status" value="1"/>
</dbReference>
<evidence type="ECO:0000259" key="4">
    <source>
        <dbReference type="Pfam" id="PF10141"/>
    </source>
</evidence>
<evidence type="ECO:0000259" key="3">
    <source>
        <dbReference type="Pfam" id="PF02272"/>
    </source>
</evidence>
<dbReference type="InterPro" id="IPR001667">
    <property type="entry name" value="DDH_dom"/>
</dbReference>
<dbReference type="GO" id="GO:0003676">
    <property type="term" value="F:nucleic acid binding"/>
    <property type="evidence" value="ECO:0007669"/>
    <property type="project" value="InterPro"/>
</dbReference>